<dbReference type="SUPFAM" id="SSF54373">
    <property type="entry name" value="FAD-linked reductases, C-terminal domain"/>
    <property type="match status" value="1"/>
</dbReference>
<dbReference type="PANTHER" id="PTHR10742:SF313">
    <property type="entry name" value="AMINE OXIDASE"/>
    <property type="match status" value="1"/>
</dbReference>
<name>A0A4V3I3F5_9PEZI</name>
<comment type="caution">
    <text evidence="2">The sequence shown here is derived from an EMBL/GenBank/DDBJ whole genome shotgun (WGS) entry which is preliminary data.</text>
</comment>
<dbReference type="InterPro" id="IPR050281">
    <property type="entry name" value="Flavin_monoamine_oxidase"/>
</dbReference>
<dbReference type="Pfam" id="PF01593">
    <property type="entry name" value="Amino_oxidase"/>
    <property type="match status" value="1"/>
</dbReference>
<reference evidence="2 3" key="1">
    <citation type="submission" date="2018-11" db="EMBL/GenBank/DDBJ databases">
        <title>Genome sequence and assembly of Colletotrichum sidae.</title>
        <authorList>
            <person name="Gan P."/>
            <person name="Shirasu K."/>
        </authorList>
    </citation>
    <scope>NUCLEOTIDE SEQUENCE [LARGE SCALE GENOMIC DNA]</scope>
    <source>
        <strain evidence="2 3">CBS 518.97</strain>
    </source>
</reference>
<keyword evidence="3" id="KW-1185">Reference proteome</keyword>
<dbReference type="SUPFAM" id="SSF51905">
    <property type="entry name" value="FAD/NAD(P)-binding domain"/>
    <property type="match status" value="1"/>
</dbReference>
<dbReference type="Gene3D" id="3.50.50.60">
    <property type="entry name" value="FAD/NAD(P)-binding domain"/>
    <property type="match status" value="1"/>
</dbReference>
<accession>A0A4V3I3F5</accession>
<dbReference type="PANTHER" id="PTHR10742">
    <property type="entry name" value="FLAVIN MONOAMINE OXIDASE"/>
    <property type="match status" value="1"/>
</dbReference>
<dbReference type="AlphaFoldDB" id="A0A4V3I3F5"/>
<dbReference type="GO" id="GO:0006598">
    <property type="term" value="P:polyamine catabolic process"/>
    <property type="evidence" value="ECO:0007669"/>
    <property type="project" value="TreeGrafter"/>
</dbReference>
<organism evidence="2 3">
    <name type="scientific">Colletotrichum sidae</name>
    <dbReference type="NCBI Taxonomy" id="1347389"/>
    <lineage>
        <taxon>Eukaryota</taxon>
        <taxon>Fungi</taxon>
        <taxon>Dikarya</taxon>
        <taxon>Ascomycota</taxon>
        <taxon>Pezizomycotina</taxon>
        <taxon>Sordariomycetes</taxon>
        <taxon>Hypocreomycetidae</taxon>
        <taxon>Glomerellales</taxon>
        <taxon>Glomerellaceae</taxon>
        <taxon>Colletotrichum</taxon>
        <taxon>Colletotrichum orbiculare species complex</taxon>
    </lineage>
</organism>
<dbReference type="Proteomes" id="UP000295604">
    <property type="component" value="Unassembled WGS sequence"/>
</dbReference>
<evidence type="ECO:0000313" key="2">
    <source>
        <dbReference type="EMBL" id="TEA18435.1"/>
    </source>
</evidence>
<feature type="domain" description="Amine oxidase" evidence="1">
    <location>
        <begin position="58"/>
        <end position="285"/>
    </location>
</feature>
<dbReference type="EMBL" id="QAPF01000065">
    <property type="protein sequence ID" value="TEA18435.1"/>
    <property type="molecule type" value="Genomic_DNA"/>
</dbReference>
<dbReference type="GO" id="GO:0016491">
    <property type="term" value="F:oxidoreductase activity"/>
    <property type="evidence" value="ECO:0007669"/>
    <property type="project" value="InterPro"/>
</dbReference>
<proteinExistence type="predicted"/>
<evidence type="ECO:0000259" key="1">
    <source>
        <dbReference type="Pfam" id="PF01593"/>
    </source>
</evidence>
<evidence type="ECO:0000313" key="3">
    <source>
        <dbReference type="Proteomes" id="UP000295604"/>
    </source>
</evidence>
<gene>
    <name evidence="2" type="primary">PAO</name>
    <name evidence="2" type="ORF">C8034_v011045</name>
</gene>
<dbReference type="InterPro" id="IPR036188">
    <property type="entry name" value="FAD/NAD-bd_sf"/>
</dbReference>
<sequence length="341" mass="39109">MDFEYAATPETTSQQYSVVNYNTSFYRWSELNNFVRDPEGFSKFVKKEAETFMLRDDPRLMLNTMVTNISYFPGGVQVHNHDGSCIEADHAVCTFSLGVMQHETVNFEPQLPVWKRTAIQSMAMGTYTKIFMQFKPEDVFWDRNTQFFLYADPVERGYYPIFQSLDHPDFEPGSGILFVTVVDQQAYRVEAQDDETTKKQIMSVLRRMFGEKIADPVSFLYPRWSQDPTAYGSYSSWPPTLSLEMHQNLRANLDNLWFAGQATHPQYFGFLQGAWYEGKSAGEAIAGCIRDMESCRRQRSYEVLHGNTPLGSYNLTNGWTADAFFQGLSSAAEKGDETANR</sequence>
<protein>
    <submittedName>
        <fullName evidence="2">Polyamine oxidase</fullName>
    </submittedName>
</protein>
<dbReference type="InterPro" id="IPR002937">
    <property type="entry name" value="Amino_oxidase"/>
</dbReference>
<dbReference type="Gene3D" id="3.90.660.10">
    <property type="match status" value="1"/>
</dbReference>